<keyword evidence="4 6" id="KW-1133">Transmembrane helix</keyword>
<keyword evidence="3 6" id="KW-0812">Transmembrane</keyword>
<feature type="transmembrane region" description="Helical" evidence="6">
    <location>
        <begin position="22"/>
        <end position="44"/>
    </location>
</feature>
<dbReference type="Proteomes" id="UP000243207">
    <property type="component" value="Chromosome I"/>
</dbReference>
<dbReference type="OrthoDB" id="9799649at2"/>
<dbReference type="InterPro" id="IPR027469">
    <property type="entry name" value="Cation_efflux_TMD_sf"/>
</dbReference>
<dbReference type="Gene3D" id="1.20.1510.10">
    <property type="entry name" value="Cation efflux protein transmembrane domain"/>
    <property type="match status" value="1"/>
</dbReference>
<proteinExistence type="predicted"/>
<dbReference type="AlphaFoldDB" id="A0A1H1T110"/>
<dbReference type="SUPFAM" id="SSF161111">
    <property type="entry name" value="Cation efflux protein transmembrane domain-like"/>
    <property type="match status" value="1"/>
</dbReference>
<sequence>MDSCCENKAGELAQLRSQQSRVLYIVLAINAGMFLLEFVAGWIIGSTAVLADSLDMFGDASVYALTLYVLHRSARTRAGAALFKGSLMLLFGLLVIADAVRKLLIGGVPEPQWMGLIGFAALIANTLCFMLLYRHRSDDLNMKSTFLCSRNDLIANSSVIVAAVLVGVTGTLWPDVIVGLAIAALFLHSARQVLTESWAEWRGAAVVPAATASADDSSDCCGAQPANPAQSSCSTKAAPQTRAASSCCQPQAVEAQPACCGPASTDSCCEQPPAKGKGQCC</sequence>
<feature type="transmembrane region" description="Helical" evidence="6">
    <location>
        <begin position="153"/>
        <end position="170"/>
    </location>
</feature>
<feature type="transmembrane region" description="Helical" evidence="6">
    <location>
        <begin position="50"/>
        <end position="70"/>
    </location>
</feature>
<evidence type="ECO:0000256" key="1">
    <source>
        <dbReference type="ARBA" id="ARBA00004141"/>
    </source>
</evidence>
<accession>A0A1H1T110</accession>
<dbReference type="InterPro" id="IPR050291">
    <property type="entry name" value="CDF_Transporter"/>
</dbReference>
<keyword evidence="9" id="KW-1185">Reference proteome</keyword>
<dbReference type="GO" id="GO:0008324">
    <property type="term" value="F:monoatomic cation transmembrane transporter activity"/>
    <property type="evidence" value="ECO:0007669"/>
    <property type="project" value="InterPro"/>
</dbReference>
<dbReference type="STRING" id="487184.SAMN05216421_1708"/>
<dbReference type="GO" id="GO:0006826">
    <property type="term" value="P:iron ion transport"/>
    <property type="evidence" value="ECO:0007669"/>
    <property type="project" value="UniProtKB-KW"/>
</dbReference>
<evidence type="ECO:0000256" key="3">
    <source>
        <dbReference type="ARBA" id="ARBA00022692"/>
    </source>
</evidence>
<evidence type="ECO:0000313" key="9">
    <source>
        <dbReference type="Proteomes" id="UP000243207"/>
    </source>
</evidence>
<dbReference type="RefSeq" id="WP_093393177.1">
    <property type="nucleotide sequence ID" value="NZ_LT629736.1"/>
</dbReference>
<feature type="transmembrane region" description="Helical" evidence="6">
    <location>
        <begin position="112"/>
        <end position="133"/>
    </location>
</feature>
<evidence type="ECO:0000256" key="2">
    <source>
        <dbReference type="ARBA" id="ARBA00022448"/>
    </source>
</evidence>
<organism evidence="8 9">
    <name type="scientific">Halopseudomonas xinjiangensis</name>
    <dbReference type="NCBI Taxonomy" id="487184"/>
    <lineage>
        <taxon>Bacteria</taxon>
        <taxon>Pseudomonadati</taxon>
        <taxon>Pseudomonadota</taxon>
        <taxon>Gammaproteobacteria</taxon>
        <taxon>Pseudomonadales</taxon>
        <taxon>Pseudomonadaceae</taxon>
        <taxon>Halopseudomonas</taxon>
    </lineage>
</organism>
<dbReference type="InterPro" id="IPR058533">
    <property type="entry name" value="Cation_efflux_TM"/>
</dbReference>
<dbReference type="EMBL" id="LT629736">
    <property type="protein sequence ID" value="SDS53828.1"/>
    <property type="molecule type" value="Genomic_DNA"/>
</dbReference>
<reference evidence="9" key="1">
    <citation type="submission" date="2016-10" db="EMBL/GenBank/DDBJ databases">
        <authorList>
            <person name="Varghese N."/>
            <person name="Submissions S."/>
        </authorList>
    </citation>
    <scope>NUCLEOTIDE SEQUENCE [LARGE SCALE GENOMIC DNA]</scope>
    <source>
        <strain evidence="9">NRRL B-51270</strain>
    </source>
</reference>
<evidence type="ECO:0000313" key="8">
    <source>
        <dbReference type="EMBL" id="SDS53828.1"/>
    </source>
</evidence>
<dbReference type="GO" id="GO:0016020">
    <property type="term" value="C:membrane"/>
    <property type="evidence" value="ECO:0007669"/>
    <property type="project" value="UniProtKB-SubCell"/>
</dbReference>
<dbReference type="PANTHER" id="PTHR43840">
    <property type="entry name" value="MITOCHONDRIAL METAL TRANSPORTER 1-RELATED"/>
    <property type="match status" value="1"/>
</dbReference>
<comment type="subcellular location">
    <subcellularLocation>
        <location evidence="1">Membrane</location>
        <topology evidence="1">Multi-pass membrane protein</topology>
    </subcellularLocation>
</comment>
<feature type="domain" description="Cation efflux protein transmembrane" evidence="7">
    <location>
        <begin position="23"/>
        <end position="197"/>
    </location>
</feature>
<evidence type="ECO:0000256" key="5">
    <source>
        <dbReference type="ARBA" id="ARBA00023136"/>
    </source>
</evidence>
<keyword evidence="2" id="KW-0813">Transport</keyword>
<protein>
    <submittedName>
        <fullName evidence="8">Cation diffusion facilitator family transporter</fullName>
    </submittedName>
</protein>
<gene>
    <name evidence="8" type="ORF">SAMN05216421_1708</name>
</gene>
<dbReference type="Pfam" id="PF01545">
    <property type="entry name" value="Cation_efflux"/>
    <property type="match status" value="1"/>
</dbReference>
<name>A0A1H1T110_9GAMM</name>
<feature type="transmembrane region" description="Helical" evidence="6">
    <location>
        <begin position="82"/>
        <end position="100"/>
    </location>
</feature>
<dbReference type="PANTHER" id="PTHR43840:SF15">
    <property type="entry name" value="MITOCHONDRIAL METAL TRANSPORTER 1-RELATED"/>
    <property type="match status" value="1"/>
</dbReference>
<keyword evidence="5 6" id="KW-0472">Membrane</keyword>
<evidence type="ECO:0000259" key="7">
    <source>
        <dbReference type="Pfam" id="PF01545"/>
    </source>
</evidence>
<dbReference type="GO" id="GO:0006829">
    <property type="term" value="P:zinc ion transport"/>
    <property type="evidence" value="ECO:0007669"/>
    <property type="project" value="UniProtKB-KW"/>
</dbReference>
<evidence type="ECO:0000256" key="6">
    <source>
        <dbReference type="SAM" id="Phobius"/>
    </source>
</evidence>
<evidence type="ECO:0000256" key="4">
    <source>
        <dbReference type="ARBA" id="ARBA00022989"/>
    </source>
</evidence>